<dbReference type="PRINTS" id="PR00032">
    <property type="entry name" value="HTHARAC"/>
</dbReference>
<gene>
    <name evidence="5" type="ORF">LKD75_13195</name>
</gene>
<keyword evidence="2" id="KW-0238">DNA-binding</keyword>
<keyword evidence="1" id="KW-0805">Transcription regulation</keyword>
<dbReference type="Pfam" id="PF12833">
    <property type="entry name" value="HTH_18"/>
    <property type="match status" value="1"/>
</dbReference>
<dbReference type="Gene3D" id="2.60.120.10">
    <property type="entry name" value="Jelly Rolls"/>
    <property type="match status" value="1"/>
</dbReference>
<dbReference type="InterPro" id="IPR009057">
    <property type="entry name" value="Homeodomain-like_sf"/>
</dbReference>
<comment type="caution">
    <text evidence="5">The sequence shown here is derived from an EMBL/GenBank/DDBJ whole genome shotgun (WGS) entry which is preliminary data.</text>
</comment>
<dbReference type="SUPFAM" id="SSF46689">
    <property type="entry name" value="Homeodomain-like"/>
    <property type="match status" value="2"/>
</dbReference>
<accession>A0AAE3A364</accession>
<dbReference type="PANTHER" id="PTHR43280:SF2">
    <property type="entry name" value="HTH-TYPE TRANSCRIPTIONAL REGULATOR EXSA"/>
    <property type="match status" value="1"/>
</dbReference>
<organism evidence="5 6">
    <name type="scientific">Waltera acetigignens</name>
    <dbReference type="NCBI Taxonomy" id="2981769"/>
    <lineage>
        <taxon>Bacteria</taxon>
        <taxon>Bacillati</taxon>
        <taxon>Bacillota</taxon>
        <taxon>Clostridia</taxon>
        <taxon>Lachnospirales</taxon>
        <taxon>Lachnospiraceae</taxon>
        <taxon>Waltera</taxon>
    </lineage>
</organism>
<dbReference type="InterPro" id="IPR020449">
    <property type="entry name" value="Tscrpt_reg_AraC-type_HTH"/>
</dbReference>
<protein>
    <submittedName>
        <fullName evidence="5">AraC family transcriptional regulator</fullName>
    </submittedName>
</protein>
<feature type="domain" description="HTH araC/xylS-type" evidence="4">
    <location>
        <begin position="171"/>
        <end position="269"/>
    </location>
</feature>
<dbReference type="Proteomes" id="UP001197795">
    <property type="component" value="Unassembled WGS sequence"/>
</dbReference>
<proteinExistence type="predicted"/>
<evidence type="ECO:0000313" key="5">
    <source>
        <dbReference type="EMBL" id="MCC2120534.1"/>
    </source>
</evidence>
<evidence type="ECO:0000259" key="4">
    <source>
        <dbReference type="PROSITE" id="PS01124"/>
    </source>
</evidence>
<reference evidence="5 6" key="1">
    <citation type="submission" date="2021-10" db="EMBL/GenBank/DDBJ databases">
        <title>Anaerobic single-cell dispensing facilitates the cultivation of human gut bacteria.</title>
        <authorList>
            <person name="Afrizal A."/>
        </authorList>
    </citation>
    <scope>NUCLEOTIDE SEQUENCE [LARGE SCALE GENOMIC DNA]</scope>
    <source>
        <strain evidence="5 6">CLA-AA-H273</strain>
    </source>
</reference>
<evidence type="ECO:0000256" key="2">
    <source>
        <dbReference type="ARBA" id="ARBA00023125"/>
    </source>
</evidence>
<dbReference type="AlphaFoldDB" id="A0AAE3A364"/>
<dbReference type="InterPro" id="IPR018060">
    <property type="entry name" value="HTH_AraC"/>
</dbReference>
<dbReference type="GO" id="GO:0043565">
    <property type="term" value="F:sequence-specific DNA binding"/>
    <property type="evidence" value="ECO:0007669"/>
    <property type="project" value="InterPro"/>
</dbReference>
<dbReference type="GO" id="GO:0003700">
    <property type="term" value="F:DNA-binding transcription factor activity"/>
    <property type="evidence" value="ECO:0007669"/>
    <property type="project" value="InterPro"/>
</dbReference>
<dbReference type="PROSITE" id="PS01124">
    <property type="entry name" value="HTH_ARAC_FAMILY_2"/>
    <property type="match status" value="1"/>
</dbReference>
<evidence type="ECO:0000256" key="1">
    <source>
        <dbReference type="ARBA" id="ARBA00023015"/>
    </source>
</evidence>
<dbReference type="InterPro" id="IPR011051">
    <property type="entry name" value="RmlC_Cupin_sf"/>
</dbReference>
<dbReference type="SUPFAM" id="SSF51182">
    <property type="entry name" value="RmlC-like cupins"/>
    <property type="match status" value="1"/>
</dbReference>
<sequence>MTMKEEKIYRQEAVVPDRGLPFKLFRFEGADGKYICEAHQHSCVEIFALREGKVDFYLGDKKYVLPAGKFIIVNSNEVHSIHTSGRNEAIVLQIPMEKQIMRFSGEKKEEDGKLFALLEKMYRQQIRKEYGYELLMQSIFYQLKYLLVTAYRIPEEKKDYYPGNTHSGHLERITGYLREHYAEEISLETLAATFGYCPTYLSKMFRQYGRINYKDYLRSIRFEHALRELEETDLTIGEIALKNGFPNSQAFSRLFREKYGILPTEYQRRQKENDSAAFLMIQIQAESSLLGRL</sequence>
<evidence type="ECO:0000256" key="3">
    <source>
        <dbReference type="ARBA" id="ARBA00023163"/>
    </source>
</evidence>
<dbReference type="Gene3D" id="1.10.10.60">
    <property type="entry name" value="Homeodomain-like"/>
    <property type="match status" value="2"/>
</dbReference>
<keyword evidence="3" id="KW-0804">Transcription</keyword>
<dbReference type="InterPro" id="IPR003313">
    <property type="entry name" value="AraC-bd"/>
</dbReference>
<dbReference type="Pfam" id="PF02311">
    <property type="entry name" value="AraC_binding"/>
    <property type="match status" value="1"/>
</dbReference>
<dbReference type="RefSeq" id="WP_227733638.1">
    <property type="nucleotide sequence ID" value="NZ_JAJEPV010000036.1"/>
</dbReference>
<dbReference type="EMBL" id="JAJEPV010000036">
    <property type="protein sequence ID" value="MCC2120534.1"/>
    <property type="molecule type" value="Genomic_DNA"/>
</dbReference>
<name>A0AAE3A364_9FIRM</name>
<dbReference type="InterPro" id="IPR014710">
    <property type="entry name" value="RmlC-like_jellyroll"/>
</dbReference>
<dbReference type="SMART" id="SM00342">
    <property type="entry name" value="HTH_ARAC"/>
    <property type="match status" value="1"/>
</dbReference>
<evidence type="ECO:0000313" key="6">
    <source>
        <dbReference type="Proteomes" id="UP001197795"/>
    </source>
</evidence>
<dbReference type="PANTHER" id="PTHR43280">
    <property type="entry name" value="ARAC-FAMILY TRANSCRIPTIONAL REGULATOR"/>
    <property type="match status" value="1"/>
</dbReference>
<keyword evidence="6" id="KW-1185">Reference proteome</keyword>
<dbReference type="CDD" id="cd02208">
    <property type="entry name" value="cupin_RmlC-like"/>
    <property type="match status" value="1"/>
</dbReference>